<dbReference type="InterPro" id="IPR036871">
    <property type="entry name" value="PX_dom_sf"/>
</dbReference>
<dbReference type="InterPro" id="IPR014461">
    <property type="entry name" value="Retromer_complex_Vps17"/>
</dbReference>
<feature type="domain" description="PX" evidence="3">
    <location>
        <begin position="72"/>
        <end position="153"/>
    </location>
</feature>
<comment type="caution">
    <text evidence="4">The sequence shown here is derived from an EMBL/GenBank/DDBJ whole genome shotgun (WGS) entry which is preliminary data.</text>
</comment>
<dbReference type="OrthoDB" id="9976382at2759"/>
<keyword evidence="1" id="KW-0653">Protein transport</keyword>
<dbReference type="AlphaFoldDB" id="A0A4C2E4Z9"/>
<sequence length="526" mass="58908">MSSDPNHPSGETIENSDTQNQSSIPTNVVKKPLKAHKFIVKVTALERVGNSTNQRENPIVIFDLFTDASAFRKQQNRGIKKTADEFKELFKYLVAAVQETFVPSLPATCSSYGPNTDEDRRKTMKNYQEWLERVAADPLLLNNEEVAFFVQSDFSTYSPINNPSIQPASGLKRKTLKQLTPPYDEVLELAEFRPLVKSVHRITQEIQLKLSKVSKQRRLLSQEETALGQGFTALQNDTHSQSGLYKRFGRVLAAAGDVDSVESTLEVATLADAMGLLVKDTYVVKEALTNRHLIMRELLQAQQSSKAKQEQARKLRAKRDASPLKVDEALRALRAATLLEQELTAKQRLITNNMLLMRSEWLQWYESFVTSAVKEFTLRKIEYERKKLTLLERVRHDVRRADNTGGLSRLGREAHPSLLLRSPPRTSQGLHGDDWTGDQRHRSSLLAEQDSVTNTDFDRFITVDEQQTSDSTVTNGGQVSQENTDAGVSNAATDGTAPYRANAEQDTDTASLDARNAASLLGLATF</sequence>
<feature type="compositionally biased region" description="Polar residues" evidence="2">
    <location>
        <begin position="12"/>
        <end position="26"/>
    </location>
</feature>
<evidence type="ECO:0000256" key="2">
    <source>
        <dbReference type="SAM" id="MobiDB-lite"/>
    </source>
</evidence>
<keyword evidence="1" id="KW-0813">Transport</keyword>
<evidence type="ECO:0000313" key="4">
    <source>
        <dbReference type="EMBL" id="GCE97809.1"/>
    </source>
</evidence>
<dbReference type="InterPro" id="IPR001683">
    <property type="entry name" value="PX_dom"/>
</dbReference>
<dbReference type="Gene3D" id="1.20.1270.60">
    <property type="entry name" value="Arfaptin homology (AH) domain/BAR domain"/>
    <property type="match status" value="1"/>
</dbReference>
<proteinExistence type="inferred from homology"/>
<evidence type="ECO:0000259" key="3">
    <source>
        <dbReference type="Pfam" id="PF00787"/>
    </source>
</evidence>
<dbReference type="PANTHER" id="PTHR47433:SF1">
    <property type="entry name" value="VACUOLAR PROTEIN SORTING-ASSOCIATED PROTEIN 17"/>
    <property type="match status" value="1"/>
</dbReference>
<dbReference type="GO" id="GO:0042147">
    <property type="term" value="P:retrograde transport, endosome to Golgi"/>
    <property type="evidence" value="ECO:0007669"/>
    <property type="project" value="InterPro"/>
</dbReference>
<feature type="compositionally biased region" description="Polar residues" evidence="2">
    <location>
        <begin position="464"/>
        <end position="493"/>
    </location>
</feature>
<dbReference type="SUPFAM" id="SSF64268">
    <property type="entry name" value="PX domain"/>
    <property type="match status" value="1"/>
</dbReference>
<protein>
    <recommendedName>
        <fullName evidence="1">Vacuolar protein sorting-associated protein 17</fullName>
    </recommendedName>
</protein>
<feature type="region of interest" description="Disordered" evidence="2">
    <location>
        <begin position="1"/>
        <end position="27"/>
    </location>
</feature>
<accession>A0A4C2E4Z9</accession>
<dbReference type="InterPro" id="IPR053055">
    <property type="entry name" value="VPS17"/>
</dbReference>
<dbReference type="GO" id="GO:0006886">
    <property type="term" value="P:intracellular protein transport"/>
    <property type="evidence" value="ECO:0007669"/>
    <property type="project" value="TreeGrafter"/>
</dbReference>
<evidence type="ECO:0000313" key="5">
    <source>
        <dbReference type="Proteomes" id="UP000301737"/>
    </source>
</evidence>
<dbReference type="Pfam" id="PF00787">
    <property type="entry name" value="PX"/>
    <property type="match status" value="1"/>
</dbReference>
<dbReference type="GO" id="GO:0030905">
    <property type="term" value="C:retromer, tubulation complex"/>
    <property type="evidence" value="ECO:0007669"/>
    <property type="project" value="TreeGrafter"/>
</dbReference>
<dbReference type="Gene3D" id="3.30.1520.10">
    <property type="entry name" value="Phox-like domain"/>
    <property type="match status" value="1"/>
</dbReference>
<feature type="region of interest" description="Disordered" evidence="2">
    <location>
        <begin position="464"/>
        <end position="510"/>
    </location>
</feature>
<dbReference type="PANTHER" id="PTHR47433">
    <property type="entry name" value="VACUOLAR PROTEIN SORTING-ASSOCIATED PROTEIN 17"/>
    <property type="match status" value="1"/>
</dbReference>
<evidence type="ECO:0000256" key="1">
    <source>
        <dbReference type="PIRNR" id="PIRNR011791"/>
    </source>
</evidence>
<dbReference type="GO" id="GO:0032266">
    <property type="term" value="F:phosphatidylinositol-3-phosphate binding"/>
    <property type="evidence" value="ECO:0007669"/>
    <property type="project" value="TreeGrafter"/>
</dbReference>
<comment type="subunit">
    <text evidence="1">Component of the retromer complex.</text>
</comment>
<dbReference type="PIRSF" id="PIRSF011791">
    <property type="entry name" value="Vps17"/>
    <property type="match status" value="1"/>
</dbReference>
<name>A0A4C2E4Z9_9SACH</name>
<gene>
    <name evidence="4" type="primary">VPS17</name>
    <name evidence="4" type="ORF">ZYGM_001739</name>
</gene>
<dbReference type="Proteomes" id="UP000301737">
    <property type="component" value="Unassembled WGS sequence"/>
</dbReference>
<comment type="function">
    <text evidence="1">Component of the membrane-associated retromer complex which is essential in endosome-to-Golgi retrograde transport.</text>
</comment>
<dbReference type="InterPro" id="IPR027267">
    <property type="entry name" value="AH/BAR_dom_sf"/>
</dbReference>
<reference evidence="4 5" key="1">
    <citation type="submission" date="2019-01" db="EMBL/GenBank/DDBJ databases">
        <title>Draft Genome Sequencing of Zygosaccharomyces mellis Ca-7.</title>
        <authorList>
            <person name="Shiwa Y."/>
            <person name="Kanesaki Y."/>
            <person name="Ishige T."/>
            <person name="Mura K."/>
            <person name="Hori T."/>
            <person name="Tamura T."/>
        </authorList>
    </citation>
    <scope>NUCLEOTIDE SEQUENCE [LARGE SCALE GENOMIC DNA]</scope>
    <source>
        <strain evidence="4 5">Ca-7</strain>
    </source>
</reference>
<organism evidence="4 5">
    <name type="scientific">Zygosaccharomyces mellis</name>
    <dbReference type="NCBI Taxonomy" id="42258"/>
    <lineage>
        <taxon>Eukaryota</taxon>
        <taxon>Fungi</taxon>
        <taxon>Dikarya</taxon>
        <taxon>Ascomycota</taxon>
        <taxon>Saccharomycotina</taxon>
        <taxon>Saccharomycetes</taxon>
        <taxon>Saccharomycetales</taxon>
        <taxon>Saccharomycetaceae</taxon>
        <taxon>Zygosaccharomyces</taxon>
    </lineage>
</organism>
<comment type="similarity">
    <text evidence="1">Belongs to the VPS17 family.</text>
</comment>
<dbReference type="EMBL" id="BIMX01000003">
    <property type="protein sequence ID" value="GCE97809.1"/>
    <property type="molecule type" value="Genomic_DNA"/>
</dbReference>
<keyword evidence="5" id="KW-1185">Reference proteome</keyword>
<dbReference type="GO" id="GO:0005768">
    <property type="term" value="C:endosome"/>
    <property type="evidence" value="ECO:0007669"/>
    <property type="project" value="TreeGrafter"/>
</dbReference>
<feature type="region of interest" description="Disordered" evidence="2">
    <location>
        <begin position="403"/>
        <end position="438"/>
    </location>
</feature>
<dbReference type="GO" id="GO:0005829">
    <property type="term" value="C:cytosol"/>
    <property type="evidence" value="ECO:0007669"/>
    <property type="project" value="GOC"/>
</dbReference>